<name>A0A951PWR0_9NOST</name>
<dbReference type="AlphaFoldDB" id="A0A951PWR0"/>
<dbReference type="EMBL" id="JAHHHN010000004">
    <property type="protein sequence ID" value="MBW4561232.1"/>
    <property type="molecule type" value="Genomic_DNA"/>
</dbReference>
<evidence type="ECO:0000313" key="1">
    <source>
        <dbReference type="EMBL" id="MBW4561232.1"/>
    </source>
</evidence>
<evidence type="ECO:0000313" key="2">
    <source>
        <dbReference type="Proteomes" id="UP000715781"/>
    </source>
</evidence>
<reference evidence="1" key="1">
    <citation type="submission" date="2021-05" db="EMBL/GenBank/DDBJ databases">
        <authorList>
            <person name="Pietrasiak N."/>
            <person name="Ward R."/>
            <person name="Stajich J.E."/>
            <person name="Kurbessoian T."/>
        </authorList>
    </citation>
    <scope>NUCLEOTIDE SEQUENCE</scope>
    <source>
        <strain evidence="1">JT2-VF2</strain>
    </source>
</reference>
<protein>
    <submittedName>
        <fullName evidence="1">Uncharacterized protein</fullName>
    </submittedName>
</protein>
<accession>A0A951PWR0</accession>
<organism evidence="1 2">
    <name type="scientific">Mojavia pulchra JT2-VF2</name>
    <dbReference type="NCBI Taxonomy" id="287848"/>
    <lineage>
        <taxon>Bacteria</taxon>
        <taxon>Bacillati</taxon>
        <taxon>Cyanobacteriota</taxon>
        <taxon>Cyanophyceae</taxon>
        <taxon>Nostocales</taxon>
        <taxon>Nostocaceae</taxon>
    </lineage>
</organism>
<gene>
    <name evidence="1" type="ORF">KME32_08740</name>
</gene>
<reference evidence="1" key="2">
    <citation type="journal article" date="2022" name="Microbiol. Resour. Announc.">
        <title>Metagenome Sequencing to Explore Phylogenomics of Terrestrial Cyanobacteria.</title>
        <authorList>
            <person name="Ward R.D."/>
            <person name="Stajich J.E."/>
            <person name="Johansen J.R."/>
            <person name="Huntemann M."/>
            <person name="Clum A."/>
            <person name="Foster B."/>
            <person name="Foster B."/>
            <person name="Roux S."/>
            <person name="Palaniappan K."/>
            <person name="Varghese N."/>
            <person name="Mukherjee S."/>
            <person name="Reddy T.B.K."/>
            <person name="Daum C."/>
            <person name="Copeland A."/>
            <person name="Chen I.A."/>
            <person name="Ivanova N.N."/>
            <person name="Kyrpides N.C."/>
            <person name="Shapiro N."/>
            <person name="Eloe-Fadrosh E.A."/>
            <person name="Pietrasiak N."/>
        </authorList>
    </citation>
    <scope>NUCLEOTIDE SEQUENCE</scope>
    <source>
        <strain evidence="1">JT2-VF2</strain>
    </source>
</reference>
<proteinExistence type="predicted"/>
<dbReference type="Proteomes" id="UP000715781">
    <property type="component" value="Unassembled WGS sequence"/>
</dbReference>
<comment type="caution">
    <text evidence="1">The sequence shown here is derived from an EMBL/GenBank/DDBJ whole genome shotgun (WGS) entry which is preliminary data.</text>
</comment>
<sequence length="52" mass="6244">MKMLNSQQQSYQRLQLHNDALMKKVGVNKLNAQKFTFYSKGFFERELLTINY</sequence>